<dbReference type="PROSITE" id="PS51219">
    <property type="entry name" value="DPCK"/>
    <property type="match status" value="1"/>
</dbReference>
<dbReference type="SUPFAM" id="SSF52540">
    <property type="entry name" value="P-loop containing nucleoside triphosphate hydrolases"/>
    <property type="match status" value="1"/>
</dbReference>
<dbReference type="OrthoDB" id="128480at2"/>
<dbReference type="HAMAP" id="MF_00376">
    <property type="entry name" value="Dephospho_CoA_kinase"/>
    <property type="match status" value="1"/>
</dbReference>
<evidence type="ECO:0000313" key="12">
    <source>
        <dbReference type="EMBL" id="BBD08319.1"/>
    </source>
</evidence>
<dbReference type="PANTHER" id="PTHR21600">
    <property type="entry name" value="MITOCHONDRIAL RNA PSEUDOURIDINE SYNTHASE"/>
    <property type="match status" value="1"/>
</dbReference>
<dbReference type="NCBIfam" id="TIGR00152">
    <property type="entry name" value="dephospho-CoA kinase"/>
    <property type="match status" value="1"/>
</dbReference>
<dbReference type="GO" id="GO:0005737">
    <property type="term" value="C:cytoplasm"/>
    <property type="evidence" value="ECO:0007669"/>
    <property type="project" value="UniProtKB-SubCell"/>
</dbReference>
<dbReference type="GO" id="GO:0003723">
    <property type="term" value="F:RNA binding"/>
    <property type="evidence" value="ECO:0007669"/>
    <property type="project" value="UniProtKB-KW"/>
</dbReference>
<dbReference type="KEGG" id="dfl:DFE_1593"/>
<dbReference type="InterPro" id="IPR006224">
    <property type="entry name" value="PsdUridine_synth_RluA-like_CS"/>
</dbReference>
<proteinExistence type="inferred from homology"/>
<dbReference type="InterPro" id="IPR036986">
    <property type="entry name" value="S4_RNA-bd_sf"/>
</dbReference>
<dbReference type="InterPro" id="IPR050188">
    <property type="entry name" value="RluA_PseudoU_synthase"/>
</dbReference>
<keyword evidence="13" id="KW-1185">Reference proteome</keyword>
<keyword evidence="7 12" id="KW-0418">Kinase</keyword>
<feature type="domain" description="RNA-binding S4" evidence="11">
    <location>
        <begin position="25"/>
        <end position="85"/>
    </location>
</feature>
<dbReference type="InterPro" id="IPR027417">
    <property type="entry name" value="P-loop_NTPase"/>
</dbReference>
<feature type="binding site" evidence="7">
    <location>
        <begin position="341"/>
        <end position="346"/>
    </location>
    <ligand>
        <name>ATP</name>
        <dbReference type="ChEBI" id="CHEBI:30616"/>
    </ligand>
</feature>
<keyword evidence="5 7" id="KW-0173">Coenzyme A biosynthesis</keyword>
<comment type="similarity">
    <text evidence="2">Belongs to the pseudouridine synthase RluA family.</text>
</comment>
<sequence>MNSFNDTSADDTARSFDVSSASVAGRLDAYLAEQLAGEGVSRGKVQDLIKGGKVFVDGTVRTKPKFKLMGGETVDVALELPGSGIVPEQSELDVLFEDGRVAVIHKTAGLTVHPAPGRPAGTLVHQLAHRFPKILEMEGERPGIVHRIDKDTSGLLLVALDEASRLALSADFAERRVDKRYLALVHGVPQGNVGNQGTIDAPIGRHPRSKTKMAVVEKGGRDALSDWEVLWSTPDGSASMVAVTIHTGRTHQIRVHMAHLGHPLLGDVVYGSRQHAEWCRDSGLDPALAGRQMLHAWRLGFTHPHSGERLEFVLPPAEDFQRLALSLGQSVQRVGVVGMPGCGKSTVAALLAEAGAPLFSADQCVAELYEEEADGWIMLRRRFGEKFAPTGSAVDKAQLFAAMRSSEGMRREILDVVHPLVRHRMTEFWRSHRREDVAVAEVPLLLEGGWVEQGLADVVVGVSCTEGVRRARLATRGWDEETVATLESWQWAEADKLAACDFVVDNGGTLEDLKQNVAELLRQLVDRRRESRVALENRLNALWAGNC</sequence>
<dbReference type="GO" id="GO:0005524">
    <property type="term" value="F:ATP binding"/>
    <property type="evidence" value="ECO:0007669"/>
    <property type="project" value="UniProtKB-UniRule"/>
</dbReference>
<dbReference type="Gene3D" id="3.30.2350.10">
    <property type="entry name" value="Pseudouridine synthase"/>
    <property type="match status" value="1"/>
</dbReference>
<gene>
    <name evidence="7" type="primary">coaE</name>
    <name evidence="12" type="ORF">DFE_1593</name>
</gene>
<keyword evidence="3 7" id="KW-0547">Nucleotide-binding</keyword>
<keyword evidence="10" id="KW-0694">RNA-binding</keyword>
<dbReference type="RefSeq" id="WP_126378318.1">
    <property type="nucleotide sequence ID" value="NZ_AP017378.1"/>
</dbReference>
<dbReference type="InterPro" id="IPR020103">
    <property type="entry name" value="PsdUridine_synth_cat_dom_sf"/>
</dbReference>
<dbReference type="Gene3D" id="3.40.50.300">
    <property type="entry name" value="P-loop containing nucleotide triphosphate hydrolases"/>
    <property type="match status" value="1"/>
</dbReference>
<dbReference type="Pfam" id="PF01479">
    <property type="entry name" value="S4"/>
    <property type="match status" value="1"/>
</dbReference>
<dbReference type="SMART" id="SM00363">
    <property type="entry name" value="S4"/>
    <property type="match status" value="1"/>
</dbReference>
<keyword evidence="6" id="KW-0413">Isomerase</keyword>
<dbReference type="InterPro" id="IPR002942">
    <property type="entry name" value="S4_RNA-bd"/>
</dbReference>
<comment type="function">
    <text evidence="7">Catalyzes the phosphorylation of the 3'-hydroxyl group of dephosphocoenzyme A to form coenzyme A.</text>
</comment>
<evidence type="ECO:0000256" key="7">
    <source>
        <dbReference type="HAMAP-Rule" id="MF_00376"/>
    </source>
</evidence>
<comment type="pathway">
    <text evidence="7">Cofactor biosynthesis; coenzyme A biosynthesis; CoA from (R)-pantothenate: step 5/5.</text>
</comment>
<keyword evidence="7" id="KW-0808">Transferase</keyword>
<evidence type="ECO:0000256" key="6">
    <source>
        <dbReference type="ARBA" id="ARBA00023235"/>
    </source>
</evidence>
<dbReference type="CDD" id="cd02869">
    <property type="entry name" value="PseudoU_synth_RluA_like"/>
    <property type="match status" value="1"/>
</dbReference>
<dbReference type="UniPathway" id="UPA00241">
    <property type="reaction ID" value="UER00356"/>
</dbReference>
<name>A0A2Z6AYJ7_9BACT</name>
<dbReference type="PROSITE" id="PS01129">
    <property type="entry name" value="PSI_RLU"/>
    <property type="match status" value="1"/>
</dbReference>
<dbReference type="InterPro" id="IPR006145">
    <property type="entry name" value="PsdUridine_synth_RsuA/RluA"/>
</dbReference>
<organism evidence="12 13">
    <name type="scientific">Desulfovibrio ferrophilus</name>
    <dbReference type="NCBI Taxonomy" id="241368"/>
    <lineage>
        <taxon>Bacteria</taxon>
        <taxon>Pseudomonadati</taxon>
        <taxon>Thermodesulfobacteriota</taxon>
        <taxon>Desulfovibrionia</taxon>
        <taxon>Desulfovibrionales</taxon>
        <taxon>Desulfovibrionaceae</taxon>
        <taxon>Desulfovibrio</taxon>
    </lineage>
</organism>
<evidence type="ECO:0000256" key="9">
    <source>
        <dbReference type="PIRSR" id="PIRSR606225-1"/>
    </source>
</evidence>
<evidence type="ECO:0000256" key="5">
    <source>
        <dbReference type="ARBA" id="ARBA00022993"/>
    </source>
</evidence>
<reference evidence="12 13" key="1">
    <citation type="journal article" date="2018" name="Sci. Adv.">
        <title>Multi-heme cytochromes provide a pathway for survival in energy-limited environments.</title>
        <authorList>
            <person name="Deng X."/>
            <person name="Dohmae N."/>
            <person name="Nealson K.H."/>
            <person name="Hashimoto K."/>
            <person name="Okamoto A."/>
        </authorList>
    </citation>
    <scope>NUCLEOTIDE SEQUENCE [LARGE SCALE GENOMIC DNA]</scope>
    <source>
        <strain evidence="12 13">IS5</strain>
    </source>
</reference>
<dbReference type="Proteomes" id="UP000269883">
    <property type="component" value="Chromosome"/>
</dbReference>
<dbReference type="InterPro" id="IPR006225">
    <property type="entry name" value="PsdUridine_synth_RluC/D"/>
</dbReference>
<dbReference type="PROSITE" id="PS50889">
    <property type="entry name" value="S4"/>
    <property type="match status" value="1"/>
</dbReference>
<protein>
    <recommendedName>
        <fullName evidence="7 8">Dephospho-CoA kinase</fullName>
        <ecNumber evidence="7 8">2.7.1.24</ecNumber>
    </recommendedName>
    <alternativeName>
        <fullName evidence="7">Dephosphocoenzyme A kinase</fullName>
    </alternativeName>
</protein>
<dbReference type="GO" id="GO:0000455">
    <property type="term" value="P:enzyme-directed rRNA pseudouridine synthesis"/>
    <property type="evidence" value="ECO:0007669"/>
    <property type="project" value="TreeGrafter"/>
</dbReference>
<dbReference type="SUPFAM" id="SSF55174">
    <property type="entry name" value="Alpha-L RNA-binding motif"/>
    <property type="match status" value="1"/>
</dbReference>
<dbReference type="NCBIfam" id="TIGR00005">
    <property type="entry name" value="rluA_subfam"/>
    <property type="match status" value="1"/>
</dbReference>
<dbReference type="GO" id="GO:0120159">
    <property type="term" value="F:rRNA pseudouridine synthase activity"/>
    <property type="evidence" value="ECO:0007669"/>
    <property type="project" value="UniProtKB-ARBA"/>
</dbReference>
<evidence type="ECO:0000256" key="2">
    <source>
        <dbReference type="ARBA" id="ARBA00010876"/>
    </source>
</evidence>
<evidence type="ECO:0000256" key="3">
    <source>
        <dbReference type="ARBA" id="ARBA00022741"/>
    </source>
</evidence>
<evidence type="ECO:0000256" key="4">
    <source>
        <dbReference type="ARBA" id="ARBA00022840"/>
    </source>
</evidence>
<dbReference type="SUPFAM" id="SSF55120">
    <property type="entry name" value="Pseudouridine synthase"/>
    <property type="match status" value="1"/>
</dbReference>
<dbReference type="AlphaFoldDB" id="A0A2Z6AYJ7"/>
<dbReference type="PANTHER" id="PTHR21600:SF44">
    <property type="entry name" value="RIBOSOMAL LARGE SUBUNIT PSEUDOURIDINE SYNTHASE D"/>
    <property type="match status" value="1"/>
</dbReference>
<comment type="subcellular location">
    <subcellularLocation>
        <location evidence="7">Cytoplasm</location>
    </subcellularLocation>
</comment>
<dbReference type="EMBL" id="AP017378">
    <property type="protein sequence ID" value="BBD08319.1"/>
    <property type="molecule type" value="Genomic_DNA"/>
</dbReference>
<evidence type="ECO:0000256" key="10">
    <source>
        <dbReference type="PROSITE-ProRule" id="PRU00182"/>
    </source>
</evidence>
<evidence type="ECO:0000313" key="13">
    <source>
        <dbReference type="Proteomes" id="UP000269883"/>
    </source>
</evidence>
<keyword evidence="7" id="KW-0963">Cytoplasm</keyword>
<dbReference type="EC" id="2.7.1.24" evidence="7 8"/>
<comment type="catalytic activity">
    <reaction evidence="7">
        <text>3'-dephospho-CoA + ATP = ADP + CoA + H(+)</text>
        <dbReference type="Rhea" id="RHEA:18245"/>
        <dbReference type="ChEBI" id="CHEBI:15378"/>
        <dbReference type="ChEBI" id="CHEBI:30616"/>
        <dbReference type="ChEBI" id="CHEBI:57287"/>
        <dbReference type="ChEBI" id="CHEBI:57328"/>
        <dbReference type="ChEBI" id="CHEBI:456216"/>
        <dbReference type="EC" id="2.7.1.24"/>
    </reaction>
</comment>
<dbReference type="GO" id="GO:0015937">
    <property type="term" value="P:coenzyme A biosynthetic process"/>
    <property type="evidence" value="ECO:0007669"/>
    <property type="project" value="UniProtKB-UniRule"/>
</dbReference>
<dbReference type="Pfam" id="PF00849">
    <property type="entry name" value="PseudoU_synth_2"/>
    <property type="match status" value="1"/>
</dbReference>
<dbReference type="GO" id="GO:0004140">
    <property type="term" value="F:dephospho-CoA kinase activity"/>
    <property type="evidence" value="ECO:0007669"/>
    <property type="project" value="UniProtKB-UniRule"/>
</dbReference>
<evidence type="ECO:0000259" key="11">
    <source>
        <dbReference type="SMART" id="SM00363"/>
    </source>
</evidence>
<dbReference type="CDD" id="cd00165">
    <property type="entry name" value="S4"/>
    <property type="match status" value="1"/>
</dbReference>
<evidence type="ECO:0000256" key="8">
    <source>
        <dbReference type="NCBIfam" id="TIGR00152"/>
    </source>
</evidence>
<keyword evidence="4 7" id="KW-0067">ATP-binding</keyword>
<dbReference type="Pfam" id="PF01121">
    <property type="entry name" value="CoaE"/>
    <property type="match status" value="1"/>
</dbReference>
<dbReference type="CDD" id="cd02022">
    <property type="entry name" value="DPCK"/>
    <property type="match status" value="1"/>
</dbReference>
<comment type="similarity">
    <text evidence="1 7">Belongs to the CoaE family.</text>
</comment>
<dbReference type="InterPro" id="IPR001977">
    <property type="entry name" value="Depp_CoAkinase"/>
</dbReference>
<evidence type="ECO:0000256" key="1">
    <source>
        <dbReference type="ARBA" id="ARBA00009018"/>
    </source>
</evidence>
<accession>A0A2Z6AYJ7</accession>
<dbReference type="Gene3D" id="3.10.290.10">
    <property type="entry name" value="RNA-binding S4 domain"/>
    <property type="match status" value="1"/>
</dbReference>
<feature type="active site" evidence="9">
    <location>
        <position position="149"/>
    </location>
</feature>